<keyword evidence="4" id="KW-1185">Reference proteome</keyword>
<dbReference type="OrthoDB" id="624978at2"/>
<dbReference type="Pfam" id="PF21734">
    <property type="entry name" value="10_blade"/>
    <property type="match status" value="1"/>
</dbReference>
<accession>A0A0S2I3X9</accession>
<dbReference type="RefSeq" id="WP_057954235.1">
    <property type="nucleotide sequence ID" value="NZ_CP013118.1"/>
</dbReference>
<dbReference type="KEGG" id="blq:L21SP5_03277"/>
<dbReference type="EMBL" id="CP013118">
    <property type="protein sequence ID" value="ALO16891.1"/>
    <property type="molecule type" value="Genomic_DNA"/>
</dbReference>
<proteinExistence type="predicted"/>
<reference evidence="3 4" key="1">
    <citation type="submission" date="2015-11" db="EMBL/GenBank/DDBJ databases">
        <title>Description and complete genome sequence of a novel strain predominating in hypersaline microbial mats and representing a new family of the Bacteriodetes phylum.</title>
        <authorList>
            <person name="Spring S."/>
            <person name="Bunk B."/>
            <person name="Sproer C."/>
            <person name="Klenk H.-P."/>
        </authorList>
    </citation>
    <scope>NUCLEOTIDE SEQUENCE [LARGE SCALE GENOMIC DNA]</scope>
    <source>
        <strain evidence="3 4">L21-Spi-D4</strain>
    </source>
</reference>
<dbReference type="InterPro" id="IPR049141">
    <property type="entry name" value="10_blade"/>
</dbReference>
<sequence precursor="true">MRYILVLSLIFLSLVAKPDGLALIEDDQNRLFIFDKGNFNQVEHNKVLQKHIGSDFVAYIDYMNDLKVYYNGKLTEVAESINSFVASEDLIAWKISNYLYVWQDGITKQISRDVRMMKTKGEILFFEDDFDNALKIYYKHKVYLFAQNHYSLQTKALDIGRESLAVLDGDDQLFVFSKGDMHVQKFTQQRILFSAGGDGILVKNFDTGALEFISGEDIQTLEYFPPTWFKTRYNWQVWIDQSGNFNYWDGTGKELLTYQKPRLIEYSPEYLLYENGNQLYSMHNGTETYVCDYIPEVYQFYNNYFVFYNRQRQVELVDNGHSKVISTMPEVSFDLYFDVIVLREGRKRRVYYNGKIYTL</sequence>
<feature type="chain" id="PRO_5006599492" description="10-bladed beta-propeller domain-containing protein" evidence="1">
    <location>
        <begin position="19"/>
        <end position="359"/>
    </location>
</feature>
<feature type="signal peptide" evidence="1">
    <location>
        <begin position="1"/>
        <end position="18"/>
    </location>
</feature>
<dbReference type="Proteomes" id="UP000064893">
    <property type="component" value="Chromosome"/>
</dbReference>
<evidence type="ECO:0000313" key="3">
    <source>
        <dbReference type="EMBL" id="ALO16891.1"/>
    </source>
</evidence>
<organism evidence="3 4">
    <name type="scientific">Salinivirga cyanobacteriivorans</name>
    <dbReference type="NCBI Taxonomy" id="1307839"/>
    <lineage>
        <taxon>Bacteria</taxon>
        <taxon>Pseudomonadati</taxon>
        <taxon>Bacteroidota</taxon>
        <taxon>Bacteroidia</taxon>
        <taxon>Bacteroidales</taxon>
        <taxon>Salinivirgaceae</taxon>
        <taxon>Salinivirga</taxon>
    </lineage>
</organism>
<dbReference type="STRING" id="1307839.L21SP5_03277"/>
<dbReference type="AlphaFoldDB" id="A0A0S2I3X9"/>
<evidence type="ECO:0000256" key="1">
    <source>
        <dbReference type="SAM" id="SignalP"/>
    </source>
</evidence>
<feature type="domain" description="10-bladed beta-propeller" evidence="2">
    <location>
        <begin position="16"/>
        <end position="357"/>
    </location>
</feature>
<name>A0A0S2I3X9_9BACT</name>
<keyword evidence="1" id="KW-0732">Signal</keyword>
<protein>
    <recommendedName>
        <fullName evidence="2">10-bladed beta-propeller domain-containing protein</fullName>
    </recommendedName>
</protein>
<gene>
    <name evidence="3" type="ORF">L21SP5_03277</name>
</gene>
<evidence type="ECO:0000313" key="4">
    <source>
        <dbReference type="Proteomes" id="UP000064893"/>
    </source>
</evidence>
<evidence type="ECO:0000259" key="2">
    <source>
        <dbReference type="Pfam" id="PF21734"/>
    </source>
</evidence>